<dbReference type="PROSITE" id="PS00687">
    <property type="entry name" value="ALDEHYDE_DEHYDR_GLU"/>
    <property type="match status" value="1"/>
</dbReference>
<feature type="active site" evidence="2">
    <location>
        <position position="256"/>
    </location>
</feature>
<evidence type="ECO:0000256" key="2">
    <source>
        <dbReference type="PROSITE-ProRule" id="PRU10007"/>
    </source>
</evidence>
<comment type="caution">
    <text evidence="5">The sequence shown here is derived from an EMBL/GenBank/DDBJ whole genome shotgun (WGS) entry which is preliminary data.</text>
</comment>
<reference evidence="6" key="1">
    <citation type="journal article" date="2019" name="Int. J. Syst. Evol. Microbiol.">
        <title>The Global Catalogue of Microorganisms (GCM) 10K type strain sequencing project: providing services to taxonomists for standard genome sequencing and annotation.</title>
        <authorList>
            <consortium name="The Broad Institute Genomics Platform"/>
            <consortium name="The Broad Institute Genome Sequencing Center for Infectious Disease"/>
            <person name="Wu L."/>
            <person name="Ma J."/>
        </authorList>
    </citation>
    <scope>NUCLEOTIDE SEQUENCE [LARGE SCALE GENOMIC DNA]</scope>
    <source>
        <strain evidence="6">JCM 31037</strain>
    </source>
</reference>
<name>A0ABW3YLF5_9ACTN</name>
<evidence type="ECO:0000313" key="5">
    <source>
        <dbReference type="EMBL" id="MFD1325368.1"/>
    </source>
</evidence>
<dbReference type="InterPro" id="IPR015590">
    <property type="entry name" value="Aldehyde_DH_dom"/>
</dbReference>
<dbReference type="PANTHER" id="PTHR11699">
    <property type="entry name" value="ALDEHYDE DEHYDROGENASE-RELATED"/>
    <property type="match status" value="1"/>
</dbReference>
<organism evidence="5 6">
    <name type="scientific">Micromonospora sonneratiae</name>
    <dbReference type="NCBI Taxonomy" id="1184706"/>
    <lineage>
        <taxon>Bacteria</taxon>
        <taxon>Bacillati</taxon>
        <taxon>Actinomycetota</taxon>
        <taxon>Actinomycetes</taxon>
        <taxon>Micromonosporales</taxon>
        <taxon>Micromonosporaceae</taxon>
        <taxon>Micromonospora</taxon>
    </lineage>
</organism>
<dbReference type="EMBL" id="JBHTMP010000076">
    <property type="protein sequence ID" value="MFD1325368.1"/>
    <property type="molecule type" value="Genomic_DNA"/>
</dbReference>
<dbReference type="Gene3D" id="3.40.309.10">
    <property type="entry name" value="Aldehyde Dehydrogenase, Chain A, domain 2"/>
    <property type="match status" value="1"/>
</dbReference>
<dbReference type="SUPFAM" id="SSF53720">
    <property type="entry name" value="ALDH-like"/>
    <property type="match status" value="1"/>
</dbReference>
<keyword evidence="6" id="KW-1185">Reference proteome</keyword>
<dbReference type="RefSeq" id="WP_377577641.1">
    <property type="nucleotide sequence ID" value="NZ_JBHTMP010000076.1"/>
</dbReference>
<evidence type="ECO:0000259" key="4">
    <source>
        <dbReference type="Pfam" id="PF00171"/>
    </source>
</evidence>
<accession>A0ABW3YLF5</accession>
<dbReference type="InterPro" id="IPR016161">
    <property type="entry name" value="Ald_DH/histidinol_DH"/>
</dbReference>
<sequence length="476" mass="51449">MFEYAPAPESRSVVDIKPSYGLFINGEFVDPGDGGMIKTVNPASEEVLAEVAEAGAQDVDRAVRAARQAYEQVWGPMPGRDRAKYLYRIARIIQERGRELAVLESLDNGKPIRESRDVDIPLVAAHFFYYAGWADKLPYAGFGPNPQPLGVAGQVIPWNFPLLMLAWKIAPALAAGNTVVLKPAETTPLTALLFAEICQQADLPPGVVNIVTGAGATGQALVSHDGIDKVAFTGSTEVGRAIARAVAGTRKKLTLELGGKAANIVFDDAPIDQAVEGIVNGIFFNQGHVCCAGSRLLVQESVYEPVLESLKRRMARLRVGDPLDKNTDIGAINSAAQLDRIRTLSEIGSAEGAERWSPPCELPEQGFWFAPTIFTGVTQAHRIAREEIFGPVLSVLTFRTPAEAVEKANNTPYGLSAGIWTEKGSRILWMADRLRAGVVWANTFNKFDPTSPFGGYKESGYGREGGRHGLEAYLDV</sequence>
<dbReference type="InterPro" id="IPR016163">
    <property type="entry name" value="Ald_DH_C"/>
</dbReference>
<feature type="domain" description="Aldehyde dehydrogenase" evidence="4">
    <location>
        <begin position="32"/>
        <end position="475"/>
    </location>
</feature>
<dbReference type="InterPro" id="IPR029510">
    <property type="entry name" value="Ald_DH_CS_GLU"/>
</dbReference>
<comment type="similarity">
    <text evidence="3">Belongs to the aldehyde dehydrogenase family.</text>
</comment>
<dbReference type="InterPro" id="IPR016162">
    <property type="entry name" value="Ald_DH_N"/>
</dbReference>
<dbReference type="Gene3D" id="3.40.605.10">
    <property type="entry name" value="Aldehyde Dehydrogenase, Chain A, domain 1"/>
    <property type="match status" value="1"/>
</dbReference>
<evidence type="ECO:0000256" key="1">
    <source>
        <dbReference type="ARBA" id="ARBA00023002"/>
    </source>
</evidence>
<dbReference type="Proteomes" id="UP001597260">
    <property type="component" value="Unassembled WGS sequence"/>
</dbReference>
<proteinExistence type="inferred from homology"/>
<evidence type="ECO:0000313" key="6">
    <source>
        <dbReference type="Proteomes" id="UP001597260"/>
    </source>
</evidence>
<evidence type="ECO:0000256" key="3">
    <source>
        <dbReference type="RuleBase" id="RU003345"/>
    </source>
</evidence>
<keyword evidence="1 3" id="KW-0560">Oxidoreductase</keyword>
<gene>
    <name evidence="5" type="ORF">ACFQ4H_30220</name>
</gene>
<dbReference type="CDD" id="cd07111">
    <property type="entry name" value="ALDH_F16"/>
    <property type="match status" value="1"/>
</dbReference>
<protein>
    <submittedName>
        <fullName evidence="5">Aldehyde dehydrogenase family protein</fullName>
    </submittedName>
</protein>
<dbReference type="Pfam" id="PF00171">
    <property type="entry name" value="Aldedh"/>
    <property type="match status" value="1"/>
</dbReference>